<proteinExistence type="predicted"/>
<dbReference type="CDD" id="cd03801">
    <property type="entry name" value="GT4_PimA-like"/>
    <property type="match status" value="1"/>
</dbReference>
<dbReference type="PANTHER" id="PTHR12526">
    <property type="entry name" value="GLYCOSYLTRANSFERASE"/>
    <property type="match status" value="1"/>
</dbReference>
<evidence type="ECO:0000313" key="2">
    <source>
        <dbReference type="Proteomes" id="UP000653056"/>
    </source>
</evidence>
<protein>
    <recommendedName>
        <fullName evidence="3">Glycosyltransferase</fullName>
    </recommendedName>
</protein>
<evidence type="ECO:0008006" key="3">
    <source>
        <dbReference type="Google" id="ProtNLM"/>
    </source>
</evidence>
<dbReference type="PANTHER" id="PTHR12526:SF622">
    <property type="entry name" value="GLYCOSYLTRANSFERASE (GROUP I)"/>
    <property type="match status" value="1"/>
</dbReference>
<dbReference type="Gene3D" id="3.40.50.2000">
    <property type="entry name" value="Glycogen Phosphorylase B"/>
    <property type="match status" value="1"/>
</dbReference>
<comment type="caution">
    <text evidence="1">The sequence shown here is derived from an EMBL/GenBank/DDBJ whole genome shotgun (WGS) entry which is preliminary data.</text>
</comment>
<gene>
    <name evidence="1" type="ORF">GCM10007160_37810</name>
</gene>
<reference evidence="2" key="1">
    <citation type="journal article" date="2019" name="Int. J. Syst. Evol. Microbiol.">
        <title>The Global Catalogue of Microorganisms (GCM) 10K type strain sequencing project: providing services to taxonomists for standard genome sequencing and annotation.</title>
        <authorList>
            <consortium name="The Broad Institute Genomics Platform"/>
            <consortium name="The Broad Institute Genome Sequencing Center for Infectious Disease"/>
            <person name="Wu L."/>
            <person name="Ma J."/>
        </authorList>
    </citation>
    <scope>NUCLEOTIDE SEQUENCE [LARGE SCALE GENOMIC DNA]</scope>
    <source>
        <strain evidence="2">KCTC 22228</strain>
    </source>
</reference>
<dbReference type="Pfam" id="PF13692">
    <property type="entry name" value="Glyco_trans_1_4"/>
    <property type="match status" value="1"/>
</dbReference>
<organism evidence="1 2">
    <name type="scientific">Litchfieldella qijiaojingensis</name>
    <dbReference type="NCBI Taxonomy" id="980347"/>
    <lineage>
        <taxon>Bacteria</taxon>
        <taxon>Pseudomonadati</taxon>
        <taxon>Pseudomonadota</taxon>
        <taxon>Gammaproteobacteria</taxon>
        <taxon>Oceanospirillales</taxon>
        <taxon>Halomonadaceae</taxon>
        <taxon>Litchfieldella</taxon>
    </lineage>
</organism>
<evidence type="ECO:0000313" key="1">
    <source>
        <dbReference type="EMBL" id="GGY06681.1"/>
    </source>
</evidence>
<dbReference type="Proteomes" id="UP000653056">
    <property type="component" value="Unassembled WGS sequence"/>
</dbReference>
<dbReference type="EMBL" id="BMXS01000026">
    <property type="protein sequence ID" value="GGY06681.1"/>
    <property type="molecule type" value="Genomic_DNA"/>
</dbReference>
<sequence length="260" mass="28519">MPSGIPYVVDYDDAVFHNYDLSQNRLVRIFLGSKIDRVMENSAIVICGNNYLSERAQLAGASQVECVPTVVDASRYPITKSQANKIPVIGWIGSPSTQCYVLKLKPILEKLCLNNHVRVVLVGATASFVEQWGNLPVEILPWTEDTEVQAISGFDIGIMPLPDGPWERGKCGFKLVQYMACGKPVVASPVGVNVDIVNVWRCGILAGDLSDWHTALQTLLNDSDLRKSLGGSGRQAVEKHYSLQAQSPRLVKILRNAVQS</sequence>
<name>A0ABQ2Z8D3_9GAMM</name>
<accession>A0ABQ2Z8D3</accession>
<keyword evidence="2" id="KW-1185">Reference proteome</keyword>
<dbReference type="SUPFAM" id="SSF53756">
    <property type="entry name" value="UDP-Glycosyltransferase/glycogen phosphorylase"/>
    <property type="match status" value="1"/>
</dbReference>